<gene>
    <name evidence="3" type="primary">rfbG</name>
</gene>
<dbReference type="Gene3D" id="3.40.50.720">
    <property type="entry name" value="NAD(P)-binding Rossmann-like Domain"/>
    <property type="match status" value="1"/>
</dbReference>
<dbReference type="InterPro" id="IPR036291">
    <property type="entry name" value="NAD(P)-bd_dom_sf"/>
</dbReference>
<dbReference type="Gene3D" id="3.90.25.10">
    <property type="entry name" value="UDP-galactose 4-epimerase, domain 1"/>
    <property type="match status" value="1"/>
</dbReference>
<sequence>MVINVTSDKCYENQELARGYREDDPMGGYDPYSSSKGCAELVTSAFRNSFFNSSNYEEHGIAVASVRAGNAIGGGDWAENRLVPDIIRSILDKKPIKIRSANAVRPWQHVLEPLRGYLELTEKIWKDNSEYSGGWNFGPNDKDVKPVSWIVENIIKMWGDSIQWIANNENCQHETSFLKLDCSKSKSGLKWNPKIDLELGLKWTVDWYKQYEQKNDLKKFTENQIEEYSKL</sequence>
<evidence type="ECO:0000256" key="1">
    <source>
        <dbReference type="ARBA" id="ARBA00007637"/>
    </source>
</evidence>
<dbReference type="NCBIfam" id="TIGR02622">
    <property type="entry name" value="CDP_4_6_dhtase"/>
    <property type="match status" value="1"/>
</dbReference>
<proteinExistence type="inferred from homology"/>
<reference evidence="3" key="1">
    <citation type="journal article" date="2014" name="Genome Biol. Evol.">
        <title>Pangenome evidence for extensive interdomain horizontal transfer affecting lineage core and shell genes in uncultured planktonic thaumarchaeota and euryarchaeota.</title>
        <authorList>
            <person name="Deschamps P."/>
            <person name="Zivanovic Y."/>
            <person name="Moreira D."/>
            <person name="Rodriguez-Valera F."/>
            <person name="Lopez-Garcia P."/>
        </authorList>
    </citation>
    <scope>NUCLEOTIDE SEQUENCE</scope>
</reference>
<dbReference type="GO" id="GO:0047733">
    <property type="term" value="F:CDP-glucose 4,6-dehydratase activity"/>
    <property type="evidence" value="ECO:0007669"/>
    <property type="project" value="UniProtKB-EC"/>
</dbReference>
<dbReference type="InterPro" id="IPR001509">
    <property type="entry name" value="Epimerase_deHydtase"/>
</dbReference>
<name>A0A075HWR8_9ARCH</name>
<comment type="similarity">
    <text evidence="1">Belongs to the NAD(P)-dependent epimerase/dehydratase family.</text>
</comment>
<keyword evidence="3" id="KW-0456">Lyase</keyword>
<dbReference type="InterPro" id="IPR013445">
    <property type="entry name" value="CDP_4_6_deHydtase"/>
</dbReference>
<dbReference type="EMBL" id="KF901105">
    <property type="protein sequence ID" value="AIF18228.1"/>
    <property type="molecule type" value="Genomic_DNA"/>
</dbReference>
<dbReference type="Pfam" id="PF01370">
    <property type="entry name" value="Epimerase"/>
    <property type="match status" value="1"/>
</dbReference>
<accession>A0A075HWR8</accession>
<dbReference type="EC" id="4.2.1.45" evidence="3"/>
<dbReference type="PANTHER" id="PTHR43000">
    <property type="entry name" value="DTDP-D-GLUCOSE 4,6-DEHYDRATASE-RELATED"/>
    <property type="match status" value="1"/>
</dbReference>
<dbReference type="SUPFAM" id="SSF51735">
    <property type="entry name" value="NAD(P)-binding Rossmann-fold domains"/>
    <property type="match status" value="1"/>
</dbReference>
<organism evidence="3">
    <name type="scientific">uncultured marine thaumarchaeote KM3_82_C03</name>
    <dbReference type="NCBI Taxonomy" id="1456303"/>
    <lineage>
        <taxon>Archaea</taxon>
        <taxon>Nitrososphaerota</taxon>
        <taxon>environmental samples</taxon>
    </lineage>
</organism>
<protein>
    <submittedName>
        <fullName evidence="3">dTDP-glucose 4,6-dehydratase (RfbG)</fullName>
        <ecNumber evidence="3">4.2.1.45</ecNumber>
    </submittedName>
</protein>
<dbReference type="AlphaFoldDB" id="A0A075HWR8"/>
<feature type="domain" description="NAD-dependent epimerase/dehydratase" evidence="2">
    <location>
        <begin position="3"/>
        <end position="123"/>
    </location>
</feature>
<evidence type="ECO:0000259" key="2">
    <source>
        <dbReference type="Pfam" id="PF01370"/>
    </source>
</evidence>
<evidence type="ECO:0000313" key="3">
    <source>
        <dbReference type="EMBL" id="AIF18228.1"/>
    </source>
</evidence>